<accession>X0V8Y7</accession>
<dbReference type="NCBIfam" id="TIGR03187">
    <property type="entry name" value="DGQHR"/>
    <property type="match status" value="1"/>
</dbReference>
<evidence type="ECO:0008006" key="2">
    <source>
        <dbReference type="Google" id="ProtNLM"/>
    </source>
</evidence>
<feature type="non-terminal residue" evidence="1">
    <location>
        <position position="256"/>
    </location>
</feature>
<dbReference type="Pfam" id="PF14072">
    <property type="entry name" value="DndB"/>
    <property type="match status" value="1"/>
</dbReference>
<dbReference type="CDD" id="cd16412">
    <property type="entry name" value="dndB"/>
    <property type="match status" value="1"/>
</dbReference>
<organism evidence="1">
    <name type="scientific">marine sediment metagenome</name>
    <dbReference type="NCBI Taxonomy" id="412755"/>
    <lineage>
        <taxon>unclassified sequences</taxon>
        <taxon>metagenomes</taxon>
        <taxon>ecological metagenomes</taxon>
    </lineage>
</organism>
<dbReference type="InterPro" id="IPR017601">
    <property type="entry name" value="DGQHR-contain_dom"/>
</dbReference>
<protein>
    <recommendedName>
        <fullName evidence="2">DNA sulfur modification protein DndB</fullName>
    </recommendedName>
</protein>
<comment type="caution">
    <text evidence="1">The sequence shown here is derived from an EMBL/GenBank/DDBJ whole genome shotgun (WGS) entry which is preliminary data.</text>
</comment>
<dbReference type="AlphaFoldDB" id="X0V8Y7"/>
<name>X0V8Y7_9ZZZZ</name>
<reference evidence="1" key="1">
    <citation type="journal article" date="2014" name="Front. Microbiol.">
        <title>High frequency of phylogenetically diverse reductive dehalogenase-homologous genes in deep subseafloor sedimentary metagenomes.</title>
        <authorList>
            <person name="Kawai M."/>
            <person name="Futagami T."/>
            <person name="Toyoda A."/>
            <person name="Takaki Y."/>
            <person name="Nishi S."/>
            <person name="Hori S."/>
            <person name="Arai W."/>
            <person name="Tsubouchi T."/>
            <person name="Morono Y."/>
            <person name="Uchiyama I."/>
            <person name="Ito T."/>
            <person name="Fujiyama A."/>
            <person name="Inagaki F."/>
            <person name="Takami H."/>
        </authorList>
    </citation>
    <scope>NUCLEOTIDE SEQUENCE</scope>
    <source>
        <strain evidence="1">Expedition CK06-06</strain>
    </source>
</reference>
<feature type="non-terminal residue" evidence="1">
    <location>
        <position position="1"/>
    </location>
</feature>
<gene>
    <name evidence="1" type="ORF">S01H1_57696</name>
</gene>
<dbReference type="EMBL" id="BARS01037643">
    <property type="protein sequence ID" value="GAG14640.1"/>
    <property type="molecule type" value="Genomic_DNA"/>
</dbReference>
<evidence type="ECO:0000313" key="1">
    <source>
        <dbReference type="EMBL" id="GAG14640.1"/>
    </source>
</evidence>
<dbReference type="InterPro" id="IPR017642">
    <property type="entry name" value="DNA_S_mod_DndB"/>
</dbReference>
<proteinExistence type="predicted"/>
<sequence>TANMLVNDGQHRRAAIEKALKLRPELGDETIPIVIFLDAGLKRSQQMFADLNRYAVRPARSLNILYDYRDPLSALVRKVIQRVYVFDDMVELGKTSISNRSTKLFTLSCLHQATQELLNGHDISDKGIAELVTDFWSEIAKVIPDWERAKNNEISSAYLRKNYIHAHGVTLHALGIMGAALINQSPKNWRTKLKQLKKIKWERSNTKLWEGRTMIAGRLSKAINHVRLTANVLKKTVGVKLTKEERALEKRFAQGE</sequence>